<name>A0ABN7RQY1_OIKDI</name>
<keyword evidence="2" id="KW-0812">Transmembrane</keyword>
<feature type="transmembrane region" description="Helical" evidence="2">
    <location>
        <begin position="50"/>
        <end position="70"/>
    </location>
</feature>
<evidence type="ECO:0000256" key="2">
    <source>
        <dbReference type="SAM" id="Phobius"/>
    </source>
</evidence>
<evidence type="ECO:0000256" key="1">
    <source>
        <dbReference type="SAM" id="MobiDB-lite"/>
    </source>
</evidence>
<gene>
    <name evidence="3" type="ORF">OKIOD_LOCUS881</name>
</gene>
<organism evidence="3 4">
    <name type="scientific">Oikopleura dioica</name>
    <name type="common">Tunicate</name>
    <dbReference type="NCBI Taxonomy" id="34765"/>
    <lineage>
        <taxon>Eukaryota</taxon>
        <taxon>Metazoa</taxon>
        <taxon>Chordata</taxon>
        <taxon>Tunicata</taxon>
        <taxon>Appendicularia</taxon>
        <taxon>Copelata</taxon>
        <taxon>Oikopleuridae</taxon>
        <taxon>Oikopleura</taxon>
    </lineage>
</organism>
<dbReference type="EMBL" id="OU015568">
    <property type="protein sequence ID" value="CAG5079690.1"/>
    <property type="molecule type" value="Genomic_DNA"/>
</dbReference>
<evidence type="ECO:0000313" key="4">
    <source>
        <dbReference type="Proteomes" id="UP001158576"/>
    </source>
</evidence>
<keyword evidence="4" id="KW-1185">Reference proteome</keyword>
<feature type="transmembrane region" description="Helical" evidence="2">
    <location>
        <begin position="98"/>
        <end position="122"/>
    </location>
</feature>
<reference evidence="3 4" key="1">
    <citation type="submission" date="2021-04" db="EMBL/GenBank/DDBJ databases">
        <authorList>
            <person name="Bliznina A."/>
        </authorList>
    </citation>
    <scope>NUCLEOTIDE SEQUENCE [LARGE SCALE GENOMIC DNA]</scope>
</reference>
<protein>
    <submittedName>
        <fullName evidence="3">Oidioi.mRNA.OKI2018_I69.PAR.g9323.t1.cds</fullName>
    </submittedName>
</protein>
<feature type="region of interest" description="Disordered" evidence="1">
    <location>
        <begin position="195"/>
        <end position="227"/>
    </location>
</feature>
<sequence length="227" mass="26530">MLSFINTALIHTFRYKLPLLKMPFYHFHSFVSGAFIMSTELFIGSLPVRFYHFIYSILVLLIYCLTQFALDPQNLHLFPLWDETRLLSSSRNKLKESILTGIFLGLFVHLFLFSLSAVKWLYWLNPTSFVKNEYRVVVKTRDLQQEKMISDPKAKLKYISRVAGMLASADKQLESLRRQSRTSLSTKLSELTEQLKAMSRPQTRQKSQSAEHPSDEYLGIENRNYTM</sequence>
<evidence type="ECO:0000313" key="3">
    <source>
        <dbReference type="EMBL" id="CAG5079690.1"/>
    </source>
</evidence>
<feature type="transmembrane region" description="Helical" evidence="2">
    <location>
        <begin position="24"/>
        <end position="43"/>
    </location>
</feature>
<keyword evidence="2" id="KW-0472">Membrane</keyword>
<feature type="compositionally biased region" description="Polar residues" evidence="1">
    <location>
        <begin position="200"/>
        <end position="211"/>
    </location>
</feature>
<proteinExistence type="predicted"/>
<dbReference type="Proteomes" id="UP001158576">
    <property type="component" value="Chromosome PAR"/>
</dbReference>
<accession>A0ABN7RQY1</accession>
<keyword evidence="2" id="KW-1133">Transmembrane helix</keyword>